<keyword evidence="2" id="KW-0690">Ribosome biogenesis</keyword>
<evidence type="ECO:0000256" key="6">
    <source>
        <dbReference type="ARBA" id="ARBA00041961"/>
    </source>
</evidence>
<feature type="region of interest" description="Disordered" evidence="7">
    <location>
        <begin position="113"/>
        <end position="217"/>
    </location>
</feature>
<dbReference type="OrthoDB" id="29523at2759"/>
<feature type="compositionally biased region" description="Low complexity" evidence="7">
    <location>
        <begin position="204"/>
        <end position="217"/>
    </location>
</feature>
<organism evidence="9 10">
    <name type="scientific">Pycnoporus cinnabarinus</name>
    <name type="common">Cinnabar-red polypore</name>
    <name type="synonym">Trametes cinnabarina</name>
    <dbReference type="NCBI Taxonomy" id="5643"/>
    <lineage>
        <taxon>Eukaryota</taxon>
        <taxon>Fungi</taxon>
        <taxon>Dikarya</taxon>
        <taxon>Basidiomycota</taxon>
        <taxon>Agaricomycotina</taxon>
        <taxon>Agaricomycetes</taxon>
        <taxon>Polyporales</taxon>
        <taxon>Polyporaceae</taxon>
        <taxon>Trametes</taxon>
    </lineage>
</organism>
<dbReference type="AlphaFoldDB" id="A0A060SSL8"/>
<feature type="compositionally biased region" description="Basic residues" evidence="7">
    <location>
        <begin position="178"/>
        <end position="187"/>
    </location>
</feature>
<dbReference type="Pfam" id="PF01585">
    <property type="entry name" value="G-patch"/>
    <property type="match status" value="1"/>
</dbReference>
<dbReference type="InterPro" id="IPR050656">
    <property type="entry name" value="PINX1"/>
</dbReference>
<evidence type="ECO:0000256" key="3">
    <source>
        <dbReference type="ARBA" id="ARBA00022552"/>
    </source>
</evidence>
<comment type="similarity">
    <text evidence="5">Belongs to the PINX1 family.</text>
</comment>
<dbReference type="GO" id="GO:0003676">
    <property type="term" value="F:nucleic acid binding"/>
    <property type="evidence" value="ECO:0007669"/>
    <property type="project" value="InterPro"/>
</dbReference>
<reference evidence="9" key="1">
    <citation type="submission" date="2014-01" db="EMBL/GenBank/DDBJ databases">
        <title>The genome of the white-rot fungus Pycnoporus cinnabarinus: a basidiomycete model with a versatile arsenal for lignocellulosic biomass breakdown.</title>
        <authorList>
            <person name="Levasseur A."/>
            <person name="Lomascolo A."/>
            <person name="Ruiz-Duenas F.J."/>
            <person name="Uzan E."/>
            <person name="Piumi F."/>
            <person name="Kues U."/>
            <person name="Ram A.F.J."/>
            <person name="Murat C."/>
            <person name="Haon M."/>
            <person name="Benoit I."/>
            <person name="Arfi Y."/>
            <person name="Chevret D."/>
            <person name="Drula E."/>
            <person name="Kwon M.J."/>
            <person name="Gouret P."/>
            <person name="Lesage-Meessen L."/>
            <person name="Lombard V."/>
            <person name="Mariette J."/>
            <person name="Noirot C."/>
            <person name="Park J."/>
            <person name="Patyshakuliyeva A."/>
            <person name="Wieneger R.A.B."/>
            <person name="Wosten H.A.B."/>
            <person name="Martin F."/>
            <person name="Coutinho P.M."/>
            <person name="de Vries R."/>
            <person name="Martinez A.T."/>
            <person name="Klopp C."/>
            <person name="Pontarotti P."/>
            <person name="Henrissat B."/>
            <person name="Record E."/>
        </authorList>
    </citation>
    <scope>NUCLEOTIDE SEQUENCE [LARGE SCALE GENOMIC DNA]</scope>
    <source>
        <strain evidence="9">BRFM137</strain>
    </source>
</reference>
<dbReference type="GO" id="GO:0005730">
    <property type="term" value="C:nucleolus"/>
    <property type="evidence" value="ECO:0007669"/>
    <property type="project" value="UniProtKB-SubCell"/>
</dbReference>
<evidence type="ECO:0000313" key="10">
    <source>
        <dbReference type="Proteomes" id="UP000029665"/>
    </source>
</evidence>
<evidence type="ECO:0000259" key="8">
    <source>
        <dbReference type="PROSITE" id="PS50174"/>
    </source>
</evidence>
<comment type="caution">
    <text evidence="9">The sequence shown here is derived from an EMBL/GenBank/DDBJ whole genome shotgun (WGS) entry which is preliminary data.</text>
</comment>
<evidence type="ECO:0000256" key="7">
    <source>
        <dbReference type="SAM" id="MobiDB-lite"/>
    </source>
</evidence>
<protein>
    <recommendedName>
        <fullName evidence="6">PinX1-related protein 1</fullName>
    </recommendedName>
</protein>
<keyword evidence="3" id="KW-0698">rRNA processing</keyword>
<dbReference type="PANTHER" id="PTHR23149:SF31">
    <property type="entry name" value="PROTEIN PXR1"/>
    <property type="match status" value="1"/>
</dbReference>
<evidence type="ECO:0000256" key="2">
    <source>
        <dbReference type="ARBA" id="ARBA00022517"/>
    </source>
</evidence>
<dbReference type="EMBL" id="CCBP010000457">
    <property type="protein sequence ID" value="CDO77537.1"/>
    <property type="molecule type" value="Genomic_DNA"/>
</dbReference>
<accession>A0A060SSL8</accession>
<gene>
    <name evidence="9" type="ORF">BN946_scf184912.g36</name>
</gene>
<sequence>MGLAGRKVKQRIPNDPRNLAWANDANKFGAAYLAKLGWNPSQGLGVSGEGRTTAISVTQKLDFLGIGADHRNSEGGIAWKQNKDFENLLKRLNAANGNPQAEDEIMKVEGFTRAGPAAGAETVKADEEVKEESDEDKKAKKKKRKQSEDEEDGERKKKRKKTKSSDNQSDAEESKKDKKDKKEKKKRDVSEEPASGTATKTEEASPAPAAAPVPSKA</sequence>
<evidence type="ECO:0000256" key="1">
    <source>
        <dbReference type="ARBA" id="ARBA00004604"/>
    </source>
</evidence>
<dbReference type="SMART" id="SM00443">
    <property type="entry name" value="G_patch"/>
    <property type="match status" value="1"/>
</dbReference>
<evidence type="ECO:0000313" key="9">
    <source>
        <dbReference type="EMBL" id="CDO77537.1"/>
    </source>
</evidence>
<dbReference type="STRING" id="5643.A0A060SSL8"/>
<dbReference type="Proteomes" id="UP000029665">
    <property type="component" value="Unassembled WGS sequence"/>
</dbReference>
<dbReference type="PROSITE" id="PS50174">
    <property type="entry name" value="G_PATCH"/>
    <property type="match status" value="1"/>
</dbReference>
<dbReference type="GO" id="GO:0006364">
    <property type="term" value="P:rRNA processing"/>
    <property type="evidence" value="ECO:0007669"/>
    <property type="project" value="UniProtKB-KW"/>
</dbReference>
<keyword evidence="10" id="KW-1185">Reference proteome</keyword>
<dbReference type="PANTHER" id="PTHR23149">
    <property type="entry name" value="G PATCH DOMAIN CONTAINING PROTEIN"/>
    <property type="match status" value="1"/>
</dbReference>
<feature type="domain" description="G-patch" evidence="8">
    <location>
        <begin position="25"/>
        <end position="71"/>
    </location>
</feature>
<evidence type="ECO:0000256" key="4">
    <source>
        <dbReference type="ARBA" id="ARBA00023242"/>
    </source>
</evidence>
<evidence type="ECO:0000256" key="5">
    <source>
        <dbReference type="ARBA" id="ARBA00038007"/>
    </source>
</evidence>
<dbReference type="OMA" id="ATKWHTV"/>
<proteinExistence type="inferred from homology"/>
<comment type="subcellular location">
    <subcellularLocation>
        <location evidence="1">Nucleus</location>
        <location evidence="1">Nucleolus</location>
    </subcellularLocation>
</comment>
<keyword evidence="4" id="KW-0539">Nucleus</keyword>
<dbReference type="HOGENOM" id="CLU_1272838_0_0_1"/>
<name>A0A060SSL8_PYCCI</name>
<dbReference type="InterPro" id="IPR000467">
    <property type="entry name" value="G_patch_dom"/>
</dbReference>